<dbReference type="InterPro" id="IPR036273">
    <property type="entry name" value="CRAL/TRIO_N_dom_sf"/>
</dbReference>
<dbReference type="SMART" id="SM00516">
    <property type="entry name" value="SEC14"/>
    <property type="match status" value="1"/>
</dbReference>
<organism evidence="2 3">
    <name type="scientific">Pieris macdunnoughi</name>
    <dbReference type="NCBI Taxonomy" id="345717"/>
    <lineage>
        <taxon>Eukaryota</taxon>
        <taxon>Metazoa</taxon>
        <taxon>Ecdysozoa</taxon>
        <taxon>Arthropoda</taxon>
        <taxon>Hexapoda</taxon>
        <taxon>Insecta</taxon>
        <taxon>Pterygota</taxon>
        <taxon>Neoptera</taxon>
        <taxon>Endopterygota</taxon>
        <taxon>Lepidoptera</taxon>
        <taxon>Glossata</taxon>
        <taxon>Ditrysia</taxon>
        <taxon>Papilionoidea</taxon>
        <taxon>Pieridae</taxon>
        <taxon>Pierinae</taxon>
        <taxon>Pieris</taxon>
    </lineage>
</organism>
<accession>A0A821NJE4</accession>
<gene>
    <name evidence="2" type="ORF">PMACD_LOCUS2595</name>
</gene>
<protein>
    <recommendedName>
        <fullName evidence="1">CRAL-TRIO domain-containing protein</fullName>
    </recommendedName>
</protein>
<dbReference type="PANTHER" id="PTHR10174:SF220">
    <property type="entry name" value="LD41874P"/>
    <property type="match status" value="1"/>
</dbReference>
<dbReference type="Proteomes" id="UP000663880">
    <property type="component" value="Unassembled WGS sequence"/>
</dbReference>
<comment type="caution">
    <text evidence="2">The sequence shown here is derived from an EMBL/GenBank/DDBJ whole genome shotgun (WGS) entry which is preliminary data.</text>
</comment>
<evidence type="ECO:0000313" key="2">
    <source>
        <dbReference type="EMBL" id="CAF4785746.1"/>
    </source>
</evidence>
<dbReference type="OrthoDB" id="75724at2759"/>
<dbReference type="InterPro" id="IPR036865">
    <property type="entry name" value="CRAL-TRIO_dom_sf"/>
</dbReference>
<sequence>MALYYDDGTPYVLLGGHRIQLEREPFTEEYYVEKAEKELRETPENVEKGLRELRELLKGELDLVVPMEDDVFLMKFLRPCKFYAESAFKRIKAYYKFRLSYANYCKDLTPRATQAAFQNSIVSMLSPRDQQGRRLLFVESGERWKPSVIPLSEVFRGVQIALESALEEPRTQVSGVNVAVNLKGLSLSHIMHFTPSFAKMIVDWIQDCIPVRLKGVHIINQPYIFNMLFALFKPFLSTKLRSRIHFHGSDTTLLLKDVDASQLVERCGGTLPENEETGDIMWKMLCHYEEDFKTKICHGYVNNNNKC</sequence>
<dbReference type="InterPro" id="IPR011074">
    <property type="entry name" value="CRAL/TRIO_N_dom"/>
</dbReference>
<dbReference type="SUPFAM" id="SSF46938">
    <property type="entry name" value="CRAL/TRIO N-terminal domain"/>
    <property type="match status" value="1"/>
</dbReference>
<reference evidence="2" key="1">
    <citation type="submission" date="2021-02" db="EMBL/GenBank/DDBJ databases">
        <authorList>
            <person name="Steward A R."/>
        </authorList>
    </citation>
    <scope>NUCLEOTIDE SEQUENCE</scope>
</reference>
<dbReference type="PRINTS" id="PR00180">
    <property type="entry name" value="CRETINALDHBP"/>
</dbReference>
<dbReference type="Gene3D" id="1.20.5.1200">
    <property type="entry name" value="Alpha-tocopherol transfer"/>
    <property type="match status" value="1"/>
</dbReference>
<evidence type="ECO:0000259" key="1">
    <source>
        <dbReference type="PROSITE" id="PS50191"/>
    </source>
</evidence>
<dbReference type="GO" id="GO:1902936">
    <property type="term" value="F:phosphatidylinositol bisphosphate binding"/>
    <property type="evidence" value="ECO:0007669"/>
    <property type="project" value="TreeGrafter"/>
</dbReference>
<dbReference type="PANTHER" id="PTHR10174">
    <property type="entry name" value="ALPHA-TOCOPHEROL TRANSFER PROTEIN-RELATED"/>
    <property type="match status" value="1"/>
</dbReference>
<dbReference type="EMBL" id="CAJOBZ010000004">
    <property type="protein sequence ID" value="CAF4785746.1"/>
    <property type="molecule type" value="Genomic_DNA"/>
</dbReference>
<dbReference type="InterPro" id="IPR001251">
    <property type="entry name" value="CRAL-TRIO_dom"/>
</dbReference>
<proteinExistence type="predicted"/>
<dbReference type="SMART" id="SM01100">
    <property type="entry name" value="CRAL_TRIO_N"/>
    <property type="match status" value="1"/>
</dbReference>
<feature type="domain" description="CRAL-TRIO" evidence="1">
    <location>
        <begin position="109"/>
        <end position="275"/>
    </location>
</feature>
<dbReference type="SUPFAM" id="SSF52087">
    <property type="entry name" value="CRAL/TRIO domain"/>
    <property type="match status" value="1"/>
</dbReference>
<dbReference type="Gene3D" id="3.40.525.10">
    <property type="entry name" value="CRAL-TRIO lipid binding domain"/>
    <property type="match status" value="1"/>
</dbReference>
<keyword evidence="3" id="KW-1185">Reference proteome</keyword>
<evidence type="ECO:0000313" key="3">
    <source>
        <dbReference type="Proteomes" id="UP000663880"/>
    </source>
</evidence>
<dbReference type="Pfam" id="PF00650">
    <property type="entry name" value="CRAL_TRIO"/>
    <property type="match status" value="1"/>
</dbReference>
<dbReference type="Gene3D" id="1.10.8.20">
    <property type="entry name" value="N-terminal domain of phosphatidylinositol transfer protein sec14p"/>
    <property type="match status" value="1"/>
</dbReference>
<dbReference type="PROSITE" id="PS50191">
    <property type="entry name" value="CRAL_TRIO"/>
    <property type="match status" value="1"/>
</dbReference>
<name>A0A821NJE4_9NEOP</name>
<dbReference type="GO" id="GO:0016020">
    <property type="term" value="C:membrane"/>
    <property type="evidence" value="ECO:0007669"/>
    <property type="project" value="TreeGrafter"/>
</dbReference>
<dbReference type="AlphaFoldDB" id="A0A821NJE4"/>
<dbReference type="CDD" id="cd00170">
    <property type="entry name" value="SEC14"/>
    <property type="match status" value="1"/>
</dbReference>